<dbReference type="Pfam" id="PF07244">
    <property type="entry name" value="POTRA"/>
    <property type="match status" value="4"/>
</dbReference>
<accession>A0A176YTC4</accession>
<keyword evidence="4 8" id="KW-0732">Signal</keyword>
<comment type="function">
    <text evidence="8">Part of the outer membrane protein assembly complex, which is involved in assembly and insertion of beta-barrel proteins into the outer membrane.</text>
</comment>
<proteinExistence type="inferred from homology"/>
<dbReference type="NCBIfam" id="TIGR03303">
    <property type="entry name" value="OM_YaeT"/>
    <property type="match status" value="1"/>
</dbReference>
<dbReference type="EMBL" id="LUUB01000054">
    <property type="protein sequence ID" value="OAF10108.1"/>
    <property type="molecule type" value="Genomic_DNA"/>
</dbReference>
<feature type="signal peptide" evidence="8">
    <location>
        <begin position="1"/>
        <end position="31"/>
    </location>
</feature>
<dbReference type="PIRSF" id="PIRSF006076">
    <property type="entry name" value="OM_assembly_OMP85"/>
    <property type="match status" value="1"/>
</dbReference>
<organism evidence="11 12">
    <name type="scientific">Bradyrhizobium centrolobii</name>
    <dbReference type="NCBI Taxonomy" id="1505087"/>
    <lineage>
        <taxon>Bacteria</taxon>
        <taxon>Pseudomonadati</taxon>
        <taxon>Pseudomonadota</taxon>
        <taxon>Alphaproteobacteria</taxon>
        <taxon>Hyphomicrobiales</taxon>
        <taxon>Nitrobacteraceae</taxon>
        <taxon>Bradyrhizobium</taxon>
    </lineage>
</organism>
<dbReference type="GO" id="GO:0009279">
    <property type="term" value="C:cell outer membrane"/>
    <property type="evidence" value="ECO:0007669"/>
    <property type="project" value="UniProtKB-SubCell"/>
</dbReference>
<keyword evidence="6 8" id="KW-0472">Membrane</keyword>
<keyword evidence="7 8" id="KW-0998">Cell outer membrane</keyword>
<dbReference type="GO" id="GO:0043165">
    <property type="term" value="P:Gram-negative-bacterium-type cell outer membrane assembly"/>
    <property type="evidence" value="ECO:0007669"/>
    <property type="project" value="UniProtKB-UniRule"/>
</dbReference>
<keyword evidence="3 8" id="KW-0812">Transmembrane</keyword>
<dbReference type="PANTHER" id="PTHR12815">
    <property type="entry name" value="SORTING AND ASSEMBLY MACHINERY SAMM50 PROTEIN FAMILY MEMBER"/>
    <property type="match status" value="1"/>
</dbReference>
<gene>
    <name evidence="8" type="primary">bamA</name>
    <name evidence="11" type="ORF">AYJ54_12045</name>
</gene>
<evidence type="ECO:0000256" key="9">
    <source>
        <dbReference type="NCBIfam" id="TIGR03303"/>
    </source>
</evidence>
<name>A0A176YTC4_9BRAD</name>
<dbReference type="Gene3D" id="3.10.20.310">
    <property type="entry name" value="membrane protein fhac"/>
    <property type="match status" value="5"/>
</dbReference>
<keyword evidence="2 8" id="KW-1134">Transmembrane beta strand</keyword>
<feature type="domain" description="POTRA" evidence="10">
    <location>
        <begin position="354"/>
        <end position="427"/>
    </location>
</feature>
<dbReference type="PANTHER" id="PTHR12815:SF23">
    <property type="entry name" value="OUTER MEMBRANE PROTEIN ASSEMBLY FACTOR BAMA"/>
    <property type="match status" value="1"/>
</dbReference>
<sequence length="777" mass="83539" precursor="true">MRGVPEARAWRRHAAALLAVVLALSASQALATDPAATITVEGSRRVEAATVRSYFHPAADGRYDAASLDAALKGLIGTGLFDQVKIDRAGDGIVVRLTEARLLGRVAFEGNKKVTDQDLAAAVQSKPGSPFQRAMVQADVGRMMEFYRHVGRDGVKVVPETIERGNETVDLVFTVTEGTKTTVRQINFVGNHAFSRRQLAAVISTSATNVLSFLTHADIYDPDRVAQDRDLLRRYYRNHGYADAGVTDARAEYDPTSQGFAITFVIDEGEPYRFGNVDLESHVAGVESERLRAWIQARSGAPFDGSLLDKSCEALAREMEKLGSPFAHATPRTNRNAEARRVNVTFVIDEGPRNYIERIDIHGNTRTREYVIRREFDLAEGDAYNQTLVDRAERRLKSLNYFKNVKITSRPGSASDRVVLDVETVDQPTGDFFVSGGYSTTDGWLGEVKLGDRNFLGTGAAVQTKVSYGQYSRGADLSVSEPDILESRGTAGAELFGRQTFASSYQSYGTDSYGANFTLTTPMTEETSVQWRYSITNQSVTLAPTSSGAAVSLPIQQAAAAGPAWVSAVGSTTTYRTLDNTKSPTSGVNSQLSQDLAGLGGDVRFLRTTEDVRYYQSLGGDLVGMVRAQGGYITSWGGQQAPLINSFFGGPSMVRGFAPNGIGPRDLTSGSAMDNVGGSLFWATTAELQSGLPGVPDEYGLKGSAFVDAGSVFRYAGPTTFGGQTVNVASGSILRSSVGVGLTWASPFGALAVNYAVPVTKAAYDVTQPFNFTASPF</sequence>
<dbReference type="InterPro" id="IPR034746">
    <property type="entry name" value="POTRA"/>
</dbReference>
<comment type="subcellular location">
    <subcellularLocation>
        <location evidence="8">Cell outer membrane</location>
    </subcellularLocation>
    <subcellularLocation>
        <location evidence="1">Membrane</location>
    </subcellularLocation>
</comment>
<evidence type="ECO:0000256" key="7">
    <source>
        <dbReference type="ARBA" id="ARBA00023237"/>
    </source>
</evidence>
<evidence type="ECO:0000256" key="8">
    <source>
        <dbReference type="HAMAP-Rule" id="MF_01430"/>
    </source>
</evidence>
<feature type="domain" description="POTRA" evidence="10">
    <location>
        <begin position="101"/>
        <end position="178"/>
    </location>
</feature>
<evidence type="ECO:0000313" key="12">
    <source>
        <dbReference type="Proteomes" id="UP000076959"/>
    </source>
</evidence>
<protein>
    <recommendedName>
        <fullName evidence="8 9">Outer membrane protein assembly factor BamA</fullName>
    </recommendedName>
</protein>
<reference evidence="11 12" key="1">
    <citation type="submission" date="2016-03" db="EMBL/GenBank/DDBJ databases">
        <title>Draft Genome Sequence of the Strain BR 10245 (Bradyrhizobium sp.) isolated from nodules of Centrolobium paraense.</title>
        <authorList>
            <person name="Simoes-Araujo J.L.Sr."/>
            <person name="Barauna A.C."/>
            <person name="Silva K."/>
            <person name="Zilli J.E."/>
        </authorList>
    </citation>
    <scope>NUCLEOTIDE SEQUENCE [LARGE SCALE GENOMIC DNA]</scope>
    <source>
        <strain evidence="11 12">BR 10245</strain>
    </source>
</reference>
<evidence type="ECO:0000256" key="2">
    <source>
        <dbReference type="ARBA" id="ARBA00022452"/>
    </source>
</evidence>
<dbReference type="AlphaFoldDB" id="A0A176YTC4"/>
<evidence type="ECO:0000313" key="11">
    <source>
        <dbReference type="EMBL" id="OAF10108.1"/>
    </source>
</evidence>
<dbReference type="GO" id="GO:0051205">
    <property type="term" value="P:protein insertion into membrane"/>
    <property type="evidence" value="ECO:0007669"/>
    <property type="project" value="UniProtKB-UniRule"/>
</dbReference>
<dbReference type="InterPro" id="IPR000184">
    <property type="entry name" value="Bac_surfAg_D15"/>
</dbReference>
<comment type="caution">
    <text evidence="11">The sequence shown here is derived from an EMBL/GenBank/DDBJ whole genome shotgun (WGS) entry which is preliminary data.</text>
</comment>
<evidence type="ECO:0000256" key="3">
    <source>
        <dbReference type="ARBA" id="ARBA00022692"/>
    </source>
</evidence>
<dbReference type="Gene3D" id="2.40.160.50">
    <property type="entry name" value="membrane protein fhac: a member of the omp85/tpsb transporter family"/>
    <property type="match status" value="1"/>
</dbReference>
<comment type="similarity">
    <text evidence="8">Belongs to the BamA family.</text>
</comment>
<dbReference type="InterPro" id="IPR023707">
    <property type="entry name" value="OM_assembly_BamA"/>
</dbReference>
<comment type="subunit">
    <text evidence="8">Part of the Bam complex.</text>
</comment>
<evidence type="ECO:0000256" key="1">
    <source>
        <dbReference type="ARBA" id="ARBA00004370"/>
    </source>
</evidence>
<dbReference type="Pfam" id="PF01103">
    <property type="entry name" value="Omp85"/>
    <property type="match status" value="1"/>
</dbReference>
<keyword evidence="5 8" id="KW-0677">Repeat</keyword>
<dbReference type="STRING" id="1505087.AYJ54_12045"/>
<evidence type="ECO:0000259" key="10">
    <source>
        <dbReference type="PROSITE" id="PS51779"/>
    </source>
</evidence>
<evidence type="ECO:0000256" key="5">
    <source>
        <dbReference type="ARBA" id="ARBA00022737"/>
    </source>
</evidence>
<dbReference type="HAMAP" id="MF_01430">
    <property type="entry name" value="OM_assembly_BamA"/>
    <property type="match status" value="1"/>
</dbReference>
<dbReference type="InterPro" id="IPR010827">
    <property type="entry name" value="BamA/TamA_POTRA"/>
</dbReference>
<feature type="chain" id="PRO_5009001926" description="Outer membrane protein assembly factor BamA" evidence="8">
    <location>
        <begin position="32"/>
        <end position="777"/>
    </location>
</feature>
<dbReference type="InterPro" id="IPR039910">
    <property type="entry name" value="D15-like"/>
</dbReference>
<dbReference type="Proteomes" id="UP000076959">
    <property type="component" value="Unassembled WGS sequence"/>
</dbReference>
<evidence type="ECO:0000256" key="6">
    <source>
        <dbReference type="ARBA" id="ARBA00023136"/>
    </source>
</evidence>
<dbReference type="PROSITE" id="PS51779">
    <property type="entry name" value="POTRA"/>
    <property type="match status" value="2"/>
</dbReference>
<evidence type="ECO:0000256" key="4">
    <source>
        <dbReference type="ARBA" id="ARBA00022729"/>
    </source>
</evidence>
<keyword evidence="12" id="KW-1185">Reference proteome</keyword>